<organism evidence="17 18">
    <name type="scientific">Cirrhinus mrigala</name>
    <name type="common">Mrigala</name>
    <dbReference type="NCBI Taxonomy" id="683832"/>
    <lineage>
        <taxon>Eukaryota</taxon>
        <taxon>Metazoa</taxon>
        <taxon>Chordata</taxon>
        <taxon>Craniata</taxon>
        <taxon>Vertebrata</taxon>
        <taxon>Euteleostomi</taxon>
        <taxon>Actinopterygii</taxon>
        <taxon>Neopterygii</taxon>
        <taxon>Teleostei</taxon>
        <taxon>Ostariophysi</taxon>
        <taxon>Cypriniformes</taxon>
        <taxon>Cyprinidae</taxon>
        <taxon>Labeoninae</taxon>
        <taxon>Labeonini</taxon>
        <taxon>Cirrhinus</taxon>
    </lineage>
</organism>
<keyword evidence="10" id="KW-0333">Golgi apparatus</keyword>
<evidence type="ECO:0000259" key="16">
    <source>
        <dbReference type="PROSITE" id="PS51720"/>
    </source>
</evidence>
<evidence type="ECO:0000256" key="1">
    <source>
        <dbReference type="ARBA" id="ARBA00004173"/>
    </source>
</evidence>
<evidence type="ECO:0000313" key="17">
    <source>
        <dbReference type="EMBL" id="KAL0151828.1"/>
    </source>
</evidence>
<keyword evidence="8" id="KW-0547">Nucleotide-binding</keyword>
<dbReference type="Pfam" id="PF04548">
    <property type="entry name" value="AIG1"/>
    <property type="match status" value="1"/>
</dbReference>
<dbReference type="GO" id="GO:0005794">
    <property type="term" value="C:Golgi apparatus"/>
    <property type="evidence" value="ECO:0007669"/>
    <property type="project" value="UniProtKB-SubCell"/>
</dbReference>
<evidence type="ECO:0000256" key="8">
    <source>
        <dbReference type="ARBA" id="ARBA00022741"/>
    </source>
</evidence>
<evidence type="ECO:0000313" key="18">
    <source>
        <dbReference type="Proteomes" id="UP001529510"/>
    </source>
</evidence>
<evidence type="ECO:0000256" key="12">
    <source>
        <dbReference type="ARBA" id="ARBA00023134"/>
    </source>
</evidence>
<evidence type="ECO:0000256" key="13">
    <source>
        <dbReference type="ARBA" id="ARBA00056809"/>
    </source>
</evidence>
<dbReference type="AlphaFoldDB" id="A0ABD0MRP4"/>
<evidence type="ECO:0000256" key="11">
    <source>
        <dbReference type="ARBA" id="ARBA00023128"/>
    </source>
</evidence>
<evidence type="ECO:0000256" key="14">
    <source>
        <dbReference type="ARBA" id="ARBA00073539"/>
    </source>
</evidence>
<keyword evidence="12" id="KW-0342">GTP-binding</keyword>
<comment type="similarity">
    <text evidence="5">Belongs to the TRAFAC class TrmE-Era-EngA-EngB-Septin-like GTPase superfamily. AIG1/Toc34/Toc159-like paraseptin GTPase family. IAN subfamily.</text>
</comment>
<dbReference type="Gene3D" id="3.40.50.300">
    <property type="entry name" value="P-loop containing nucleotide triphosphate hydrolases"/>
    <property type="match status" value="1"/>
</dbReference>
<dbReference type="GO" id="GO:0005829">
    <property type="term" value="C:cytosol"/>
    <property type="evidence" value="ECO:0007669"/>
    <property type="project" value="UniProtKB-SubCell"/>
</dbReference>
<feature type="domain" description="AIG1-type G" evidence="16">
    <location>
        <begin position="17"/>
        <end position="210"/>
    </location>
</feature>
<keyword evidence="18" id="KW-1185">Reference proteome</keyword>
<dbReference type="GO" id="GO:0005525">
    <property type="term" value="F:GTP binding"/>
    <property type="evidence" value="ECO:0007669"/>
    <property type="project" value="UniProtKB-KW"/>
</dbReference>
<keyword evidence="9" id="KW-0256">Endoplasmic reticulum</keyword>
<evidence type="ECO:0000256" key="5">
    <source>
        <dbReference type="ARBA" id="ARBA00008535"/>
    </source>
</evidence>
<evidence type="ECO:0000256" key="3">
    <source>
        <dbReference type="ARBA" id="ARBA00004514"/>
    </source>
</evidence>
<comment type="subcellular location">
    <subcellularLocation>
        <location evidence="3">Cytoplasm</location>
        <location evidence="3">Cytosol</location>
    </subcellularLocation>
    <subcellularLocation>
        <location evidence="2">Endoplasmic reticulum</location>
    </subcellularLocation>
    <subcellularLocation>
        <location evidence="4">Golgi apparatus</location>
    </subcellularLocation>
    <subcellularLocation>
        <location evidence="1">Mitochondrion</location>
    </subcellularLocation>
</comment>
<evidence type="ECO:0000256" key="2">
    <source>
        <dbReference type="ARBA" id="ARBA00004240"/>
    </source>
</evidence>
<dbReference type="Proteomes" id="UP001529510">
    <property type="component" value="Unassembled WGS sequence"/>
</dbReference>
<protein>
    <recommendedName>
        <fullName evidence="14">GTPase IMAP family member 8</fullName>
    </recommendedName>
    <alternativeName>
        <fullName evidence="15">Immune-associated nucleotide-binding protein 9</fullName>
    </alternativeName>
</protein>
<evidence type="ECO:0000256" key="6">
    <source>
        <dbReference type="ARBA" id="ARBA00022490"/>
    </source>
</evidence>
<keyword evidence="6" id="KW-0963">Cytoplasm</keyword>
<accession>A0ABD0MRP4</accession>
<dbReference type="PROSITE" id="PS51720">
    <property type="entry name" value="G_AIG1"/>
    <property type="match status" value="1"/>
</dbReference>
<evidence type="ECO:0000256" key="15">
    <source>
        <dbReference type="ARBA" id="ARBA00077278"/>
    </source>
</evidence>
<dbReference type="SUPFAM" id="SSF52540">
    <property type="entry name" value="P-loop containing nucleoside triphosphate hydrolases"/>
    <property type="match status" value="1"/>
</dbReference>
<evidence type="ECO:0000256" key="9">
    <source>
        <dbReference type="ARBA" id="ARBA00022824"/>
    </source>
</evidence>
<keyword evidence="11" id="KW-0496">Mitochondrion</keyword>
<dbReference type="InterPro" id="IPR006703">
    <property type="entry name" value="G_AIG1"/>
</dbReference>
<dbReference type="EMBL" id="JAMKFB020000221">
    <property type="protein sequence ID" value="KAL0151828.1"/>
    <property type="molecule type" value="Genomic_DNA"/>
</dbReference>
<dbReference type="InterPro" id="IPR045058">
    <property type="entry name" value="GIMA/IAN/Toc"/>
</dbReference>
<evidence type="ECO:0000256" key="7">
    <source>
        <dbReference type="ARBA" id="ARBA00022737"/>
    </source>
</evidence>
<dbReference type="InterPro" id="IPR027417">
    <property type="entry name" value="P-loop_NTPase"/>
</dbReference>
<sequence>MNNVAAANDMNRLTDDSQELRIVLLGVCGAGKSAIGNAILSQDVFEESGTRASEIQRGRVDDRNISIIDTPGFFNTQLTDEELQEQMMKSLSLAHPGPHVFLLCIKLETFEKDERNVVQQIQQNFEEEAFKYTLVLFTGREHMSNREWMVFKSNRKFQELVSHFRGQYHEINSKEEIKQSHSSKLIKKINEFVKQNGGQHYNNKSYAVSLMESRID</sequence>
<name>A0ABD0MRP4_CIRMR</name>
<reference evidence="17 18" key="1">
    <citation type="submission" date="2024-05" db="EMBL/GenBank/DDBJ databases">
        <title>Genome sequencing and assembly of Indian major carp, Cirrhinus mrigala (Hamilton, 1822).</title>
        <authorList>
            <person name="Mohindra V."/>
            <person name="Chowdhury L.M."/>
            <person name="Lal K."/>
            <person name="Jena J.K."/>
        </authorList>
    </citation>
    <scope>NUCLEOTIDE SEQUENCE [LARGE SCALE GENOMIC DNA]</scope>
    <source>
        <strain evidence="17">CM1030</strain>
        <tissue evidence="17">Blood</tissue>
    </source>
</reference>
<proteinExistence type="inferred from homology"/>
<comment type="caution">
    <text evidence="17">The sequence shown here is derived from an EMBL/GenBank/DDBJ whole genome shotgun (WGS) entry which is preliminary data.</text>
</comment>
<comment type="function">
    <text evidence="13">Exerts an anti-apoptotic effect in the immune system and is involved in responses to infections.</text>
</comment>
<dbReference type="PANTHER" id="PTHR10903">
    <property type="entry name" value="GTPASE, IMAP FAMILY MEMBER-RELATED"/>
    <property type="match status" value="1"/>
</dbReference>
<dbReference type="GO" id="GO:0005739">
    <property type="term" value="C:mitochondrion"/>
    <property type="evidence" value="ECO:0007669"/>
    <property type="project" value="UniProtKB-SubCell"/>
</dbReference>
<dbReference type="GO" id="GO:0005783">
    <property type="term" value="C:endoplasmic reticulum"/>
    <property type="evidence" value="ECO:0007669"/>
    <property type="project" value="UniProtKB-SubCell"/>
</dbReference>
<gene>
    <name evidence="17" type="ORF">M9458_052829</name>
</gene>
<evidence type="ECO:0000256" key="4">
    <source>
        <dbReference type="ARBA" id="ARBA00004555"/>
    </source>
</evidence>
<dbReference type="FunFam" id="3.40.50.300:FF:000536">
    <property type="entry name" value="GTPase IMAP family member 8"/>
    <property type="match status" value="1"/>
</dbReference>
<dbReference type="PANTHER" id="PTHR10903:SF188">
    <property type="entry name" value="GTPASE IMAP FAMILY MEMBER 2-LIKE-RELATED"/>
    <property type="match status" value="1"/>
</dbReference>
<evidence type="ECO:0000256" key="10">
    <source>
        <dbReference type="ARBA" id="ARBA00023034"/>
    </source>
</evidence>
<keyword evidence="7" id="KW-0677">Repeat</keyword>